<reference evidence="2 3" key="1">
    <citation type="submission" date="2015-07" db="EMBL/GenBank/DDBJ databases">
        <title>The genome of Melipona quadrifasciata.</title>
        <authorList>
            <person name="Pan H."/>
            <person name="Kapheim K."/>
        </authorList>
    </citation>
    <scope>NUCLEOTIDE SEQUENCE [LARGE SCALE GENOMIC DNA]</scope>
    <source>
        <strain evidence="2">0111107301</strain>
        <tissue evidence="2">Whole body</tissue>
    </source>
</reference>
<feature type="region of interest" description="Disordered" evidence="1">
    <location>
        <begin position="104"/>
        <end position="124"/>
    </location>
</feature>
<name>A0A0M8ZTB2_9HYME</name>
<protein>
    <submittedName>
        <fullName evidence="2">Uncharacterized protein</fullName>
    </submittedName>
</protein>
<evidence type="ECO:0000313" key="2">
    <source>
        <dbReference type="EMBL" id="KOX70700.1"/>
    </source>
</evidence>
<keyword evidence="3" id="KW-1185">Reference proteome</keyword>
<dbReference type="EMBL" id="KQ435851">
    <property type="protein sequence ID" value="KOX70700.1"/>
    <property type="molecule type" value="Genomic_DNA"/>
</dbReference>
<dbReference type="Proteomes" id="UP000053105">
    <property type="component" value="Unassembled WGS sequence"/>
</dbReference>
<accession>A0A0M8ZTB2</accession>
<sequence length="393" mass="44731">MQLLLPNRRPAVKIYEVMIIFVEERGNSETNADQSAAFDYVVGENAGCDVLGVCVASTESRVARCALNGKTIISAVLKPGDSCYYADDCFAGPTGRTGGLLRHQLSGSKDENSRNPDISSSNSEGTVKYLKTLDATGKECKHNNPRVEVCVLKSSNARNRYKKEKEKEFIHRVDLCFFTSRRSNRTAMQNRFYEAKRTTTFADLKTKEGFESEKLNMRGLKEHEGDIRISRKKTRRVKSLGYFNVASPFQVEYLGYFAETEKSLNKFIVAKFLELLISQKQPQSDHLNQIDAPPLHRSFRAPLSHCQSVNFSIRWRDSDLDNCIFSITLYDFSEETAKALCINFCNCVKDRNKGNSSFEQNVTVKTQISFLLCERSEDIDNVECELWLREDDE</sequence>
<evidence type="ECO:0000256" key="1">
    <source>
        <dbReference type="SAM" id="MobiDB-lite"/>
    </source>
</evidence>
<proteinExistence type="predicted"/>
<gene>
    <name evidence="2" type="ORF">WN51_02124</name>
</gene>
<evidence type="ECO:0000313" key="3">
    <source>
        <dbReference type="Proteomes" id="UP000053105"/>
    </source>
</evidence>
<feature type="compositionally biased region" description="Polar residues" evidence="1">
    <location>
        <begin position="115"/>
        <end position="124"/>
    </location>
</feature>
<dbReference type="AlphaFoldDB" id="A0A0M8ZTB2"/>
<organism evidence="2 3">
    <name type="scientific">Melipona quadrifasciata</name>
    <dbReference type="NCBI Taxonomy" id="166423"/>
    <lineage>
        <taxon>Eukaryota</taxon>
        <taxon>Metazoa</taxon>
        <taxon>Ecdysozoa</taxon>
        <taxon>Arthropoda</taxon>
        <taxon>Hexapoda</taxon>
        <taxon>Insecta</taxon>
        <taxon>Pterygota</taxon>
        <taxon>Neoptera</taxon>
        <taxon>Endopterygota</taxon>
        <taxon>Hymenoptera</taxon>
        <taxon>Apocrita</taxon>
        <taxon>Aculeata</taxon>
        <taxon>Apoidea</taxon>
        <taxon>Anthophila</taxon>
        <taxon>Apidae</taxon>
        <taxon>Melipona</taxon>
    </lineage>
</organism>